<proteinExistence type="predicted"/>
<sequence>MNYEIIPLDEFSGSKATIYSALPDGEELTLFDKFVEEYNEDFPDEILSIGDLLQDMGNKYGIRENLIKINEGKPGDGVVAIYDNPDKNLRLYGIRYGLTILILGSGGIKTKDIRAWQEDTKLKDEAQAVIKISEQIAQRIIDKEICFSDDGLQLLGNLNFSNNDND</sequence>
<dbReference type="EMBL" id="JBHSDC010000007">
    <property type="protein sequence ID" value="MFC4231474.1"/>
    <property type="molecule type" value="Genomic_DNA"/>
</dbReference>
<reference evidence="2" key="1">
    <citation type="journal article" date="2019" name="Int. J. Syst. Evol. Microbiol.">
        <title>The Global Catalogue of Microorganisms (GCM) 10K type strain sequencing project: providing services to taxonomists for standard genome sequencing and annotation.</title>
        <authorList>
            <consortium name="The Broad Institute Genomics Platform"/>
            <consortium name="The Broad Institute Genome Sequencing Center for Infectious Disease"/>
            <person name="Wu L."/>
            <person name="Ma J."/>
        </authorList>
    </citation>
    <scope>NUCLEOTIDE SEQUENCE [LARGE SCALE GENOMIC DNA]</scope>
    <source>
        <strain evidence="2">CECT 8010</strain>
    </source>
</reference>
<evidence type="ECO:0000313" key="1">
    <source>
        <dbReference type="EMBL" id="MFC4231474.1"/>
    </source>
</evidence>
<organism evidence="1 2">
    <name type="scientific">Parasediminibacterium paludis</name>
    <dbReference type="NCBI Taxonomy" id="908966"/>
    <lineage>
        <taxon>Bacteria</taxon>
        <taxon>Pseudomonadati</taxon>
        <taxon>Bacteroidota</taxon>
        <taxon>Chitinophagia</taxon>
        <taxon>Chitinophagales</taxon>
        <taxon>Chitinophagaceae</taxon>
        <taxon>Parasediminibacterium</taxon>
    </lineage>
</organism>
<comment type="caution">
    <text evidence="1">The sequence shown here is derived from an EMBL/GenBank/DDBJ whole genome shotgun (WGS) entry which is preliminary data.</text>
</comment>
<protein>
    <submittedName>
        <fullName evidence="1">Uncharacterized protein</fullName>
    </submittedName>
</protein>
<accession>A0ABV8PTM9</accession>
<name>A0ABV8PTM9_9BACT</name>
<gene>
    <name evidence="1" type="ORF">ACFOW1_06215</name>
</gene>
<dbReference type="Proteomes" id="UP001595906">
    <property type="component" value="Unassembled WGS sequence"/>
</dbReference>
<dbReference type="RefSeq" id="WP_379012960.1">
    <property type="nucleotide sequence ID" value="NZ_JBHSDC010000007.1"/>
</dbReference>
<evidence type="ECO:0000313" key="2">
    <source>
        <dbReference type="Proteomes" id="UP001595906"/>
    </source>
</evidence>
<keyword evidence="2" id="KW-1185">Reference proteome</keyword>